<accession>A0AAV0YVQ5</accession>
<dbReference type="SUPFAM" id="SSF51126">
    <property type="entry name" value="Pectin lyase-like"/>
    <property type="match status" value="1"/>
</dbReference>
<dbReference type="InterPro" id="IPR011050">
    <property type="entry name" value="Pectin_lyase_fold/virulence"/>
</dbReference>
<evidence type="ECO:0000256" key="2">
    <source>
        <dbReference type="ARBA" id="ARBA00008834"/>
    </source>
</evidence>
<dbReference type="EMBL" id="OX451736">
    <property type="protein sequence ID" value="CAI8589567.1"/>
    <property type="molecule type" value="Genomic_DNA"/>
</dbReference>
<dbReference type="Gene3D" id="2.160.20.10">
    <property type="entry name" value="Single-stranded right-handed beta-helix, Pectin lyase-like"/>
    <property type="match status" value="1"/>
</dbReference>
<comment type="subcellular location">
    <subcellularLocation>
        <location evidence="1">Secreted</location>
        <location evidence="1">Cell wall</location>
    </subcellularLocation>
</comment>
<keyword evidence="3" id="KW-0964">Secreted</keyword>
<evidence type="ECO:0000256" key="3">
    <source>
        <dbReference type="ARBA" id="ARBA00022512"/>
    </source>
</evidence>
<dbReference type="AlphaFoldDB" id="A0AAV0YVQ5"/>
<keyword evidence="5 6" id="KW-0326">Glycosidase</keyword>
<keyword evidence="4 6" id="KW-0378">Hydrolase</keyword>
<evidence type="ECO:0000256" key="1">
    <source>
        <dbReference type="ARBA" id="ARBA00004191"/>
    </source>
</evidence>
<keyword evidence="3" id="KW-0134">Cell wall</keyword>
<name>A0AAV0YVQ5_VICFA</name>
<reference evidence="8 9" key="1">
    <citation type="submission" date="2023-01" db="EMBL/GenBank/DDBJ databases">
        <authorList>
            <person name="Kreplak J."/>
        </authorList>
    </citation>
    <scope>NUCLEOTIDE SEQUENCE [LARGE SCALE GENOMIC DNA]</scope>
</reference>
<organism evidence="8 9">
    <name type="scientific">Vicia faba</name>
    <name type="common">Broad bean</name>
    <name type="synonym">Faba vulgaris</name>
    <dbReference type="NCBI Taxonomy" id="3906"/>
    <lineage>
        <taxon>Eukaryota</taxon>
        <taxon>Viridiplantae</taxon>
        <taxon>Streptophyta</taxon>
        <taxon>Embryophyta</taxon>
        <taxon>Tracheophyta</taxon>
        <taxon>Spermatophyta</taxon>
        <taxon>Magnoliopsida</taxon>
        <taxon>eudicotyledons</taxon>
        <taxon>Gunneridae</taxon>
        <taxon>Pentapetalae</taxon>
        <taxon>rosids</taxon>
        <taxon>fabids</taxon>
        <taxon>Fabales</taxon>
        <taxon>Fabaceae</taxon>
        <taxon>Papilionoideae</taxon>
        <taxon>50 kb inversion clade</taxon>
        <taxon>NPAAA clade</taxon>
        <taxon>Hologalegina</taxon>
        <taxon>IRL clade</taxon>
        <taxon>Fabeae</taxon>
        <taxon>Vicia</taxon>
    </lineage>
</organism>
<proteinExistence type="inferred from homology"/>
<dbReference type="Pfam" id="PF00295">
    <property type="entry name" value="Glyco_hydro_28"/>
    <property type="match status" value="1"/>
</dbReference>
<evidence type="ECO:0000256" key="6">
    <source>
        <dbReference type="RuleBase" id="RU361169"/>
    </source>
</evidence>
<comment type="similarity">
    <text evidence="2 6">Belongs to the glycosyl hydrolase 28 family.</text>
</comment>
<keyword evidence="7" id="KW-0732">Signal</keyword>
<evidence type="ECO:0008006" key="10">
    <source>
        <dbReference type="Google" id="ProtNLM"/>
    </source>
</evidence>
<feature type="chain" id="PRO_5043449179" description="Polygalacturonase" evidence="7">
    <location>
        <begin position="22"/>
        <end position="136"/>
    </location>
</feature>
<evidence type="ECO:0000256" key="7">
    <source>
        <dbReference type="SAM" id="SignalP"/>
    </source>
</evidence>
<feature type="signal peptide" evidence="7">
    <location>
        <begin position="1"/>
        <end position="21"/>
    </location>
</feature>
<dbReference type="InterPro" id="IPR000743">
    <property type="entry name" value="Glyco_hydro_28"/>
</dbReference>
<evidence type="ECO:0000256" key="5">
    <source>
        <dbReference type="ARBA" id="ARBA00023295"/>
    </source>
</evidence>
<dbReference type="Proteomes" id="UP001157006">
    <property type="component" value="Chromosome 1L"/>
</dbReference>
<dbReference type="InterPro" id="IPR012334">
    <property type="entry name" value="Pectin_lyas_fold"/>
</dbReference>
<dbReference type="GO" id="GO:0004650">
    <property type="term" value="F:polygalacturonase activity"/>
    <property type="evidence" value="ECO:0007669"/>
    <property type="project" value="InterPro"/>
</dbReference>
<gene>
    <name evidence="8" type="ORF">VFH_I398760</name>
</gene>
<dbReference type="GO" id="GO:0005975">
    <property type="term" value="P:carbohydrate metabolic process"/>
    <property type="evidence" value="ECO:0007669"/>
    <property type="project" value="InterPro"/>
</dbReference>
<sequence>MKNFRIAIIVSFLFLAEFGAAQPGVLPISKFGGRPNSDITQAFIEAWTQACASPTPTKILIPAGKGVFDGQGAAVWKQGGAAWKKGSSTSTRISMNFGFNFLNNSIIRDITSKDSKFFHINSIVHGTSAPNRLHRK</sequence>
<evidence type="ECO:0000313" key="9">
    <source>
        <dbReference type="Proteomes" id="UP001157006"/>
    </source>
</evidence>
<evidence type="ECO:0000256" key="4">
    <source>
        <dbReference type="ARBA" id="ARBA00022801"/>
    </source>
</evidence>
<keyword evidence="9" id="KW-1185">Reference proteome</keyword>
<protein>
    <recommendedName>
        <fullName evidence="10">Polygalacturonase</fullName>
    </recommendedName>
</protein>
<evidence type="ECO:0000313" key="8">
    <source>
        <dbReference type="EMBL" id="CAI8589567.1"/>
    </source>
</evidence>